<reference evidence="1" key="2">
    <citation type="submission" date="2023-06" db="EMBL/GenBank/DDBJ databases">
        <authorList>
            <person name="Ma L."/>
            <person name="Liu K.-W."/>
            <person name="Li Z."/>
            <person name="Hsiao Y.-Y."/>
            <person name="Qi Y."/>
            <person name="Fu T."/>
            <person name="Tang G."/>
            <person name="Zhang D."/>
            <person name="Sun W.-H."/>
            <person name="Liu D.-K."/>
            <person name="Li Y."/>
            <person name="Chen G.-Z."/>
            <person name="Liu X.-D."/>
            <person name="Liao X.-Y."/>
            <person name="Jiang Y.-T."/>
            <person name="Yu X."/>
            <person name="Hao Y."/>
            <person name="Huang J."/>
            <person name="Zhao X.-W."/>
            <person name="Ke S."/>
            <person name="Chen Y.-Y."/>
            <person name="Wu W.-L."/>
            <person name="Hsu J.-L."/>
            <person name="Lin Y.-F."/>
            <person name="Huang M.-D."/>
            <person name="Li C.-Y."/>
            <person name="Huang L."/>
            <person name="Wang Z.-W."/>
            <person name="Zhao X."/>
            <person name="Zhong W.-Y."/>
            <person name="Peng D.-H."/>
            <person name="Ahmad S."/>
            <person name="Lan S."/>
            <person name="Zhang J.-S."/>
            <person name="Tsai W.-C."/>
            <person name="Van De Peer Y."/>
            <person name="Liu Z.-J."/>
        </authorList>
    </citation>
    <scope>NUCLEOTIDE SEQUENCE</scope>
    <source>
        <strain evidence="1">SCP</strain>
        <tissue evidence="1">Leaves</tissue>
    </source>
</reference>
<comment type="caution">
    <text evidence="1">The sequence shown here is derived from an EMBL/GenBank/DDBJ whole genome shotgun (WGS) entry which is preliminary data.</text>
</comment>
<keyword evidence="2" id="KW-1185">Reference proteome</keyword>
<proteinExistence type="predicted"/>
<organism evidence="1 2">
    <name type="scientific">Acorus gramineus</name>
    <name type="common">Dwarf sweet flag</name>
    <dbReference type="NCBI Taxonomy" id="55184"/>
    <lineage>
        <taxon>Eukaryota</taxon>
        <taxon>Viridiplantae</taxon>
        <taxon>Streptophyta</taxon>
        <taxon>Embryophyta</taxon>
        <taxon>Tracheophyta</taxon>
        <taxon>Spermatophyta</taxon>
        <taxon>Magnoliopsida</taxon>
        <taxon>Liliopsida</taxon>
        <taxon>Acoraceae</taxon>
        <taxon>Acorus</taxon>
    </lineage>
</organism>
<dbReference type="Proteomes" id="UP001179952">
    <property type="component" value="Unassembled WGS sequence"/>
</dbReference>
<dbReference type="InterPro" id="IPR027417">
    <property type="entry name" value="P-loop_NTPase"/>
</dbReference>
<accession>A0AAV9AJ80</accession>
<name>A0AAV9AJ80_ACOGR</name>
<sequence>MGISLSQKGLYWCCSSTGESSPRTTTLVQRLAVIAALVFSRFIKSQKEKTCEYQVSSSLHFSNQINHTNSTMSNGILLVKAEGESSPRTTTQVRRLAVIAALVFSIVANRDVIANASVLSRFMRKVGHKMKVISCHSREAPVLAARYIVGVAGPPGAGKSTVASEVVRRLNMRRPG</sequence>
<dbReference type="EMBL" id="JAUJYN010000009">
    <property type="protein sequence ID" value="KAK1264267.1"/>
    <property type="molecule type" value="Genomic_DNA"/>
</dbReference>
<gene>
    <name evidence="1" type="ORF">QJS04_geneDACA023397</name>
</gene>
<protein>
    <submittedName>
        <fullName evidence="1">Uncharacterized protein</fullName>
    </submittedName>
</protein>
<dbReference type="SUPFAM" id="SSF52540">
    <property type="entry name" value="P-loop containing nucleoside triphosphate hydrolases"/>
    <property type="match status" value="1"/>
</dbReference>
<reference evidence="1" key="1">
    <citation type="journal article" date="2023" name="Nat. Commun.">
        <title>Diploid and tetraploid genomes of Acorus and the evolution of monocots.</title>
        <authorList>
            <person name="Ma L."/>
            <person name="Liu K.W."/>
            <person name="Li Z."/>
            <person name="Hsiao Y.Y."/>
            <person name="Qi Y."/>
            <person name="Fu T."/>
            <person name="Tang G.D."/>
            <person name="Zhang D."/>
            <person name="Sun W.H."/>
            <person name="Liu D.K."/>
            <person name="Li Y."/>
            <person name="Chen G.Z."/>
            <person name="Liu X.D."/>
            <person name="Liao X.Y."/>
            <person name="Jiang Y.T."/>
            <person name="Yu X."/>
            <person name="Hao Y."/>
            <person name="Huang J."/>
            <person name="Zhao X.W."/>
            <person name="Ke S."/>
            <person name="Chen Y.Y."/>
            <person name="Wu W.L."/>
            <person name="Hsu J.L."/>
            <person name="Lin Y.F."/>
            <person name="Huang M.D."/>
            <person name="Li C.Y."/>
            <person name="Huang L."/>
            <person name="Wang Z.W."/>
            <person name="Zhao X."/>
            <person name="Zhong W.Y."/>
            <person name="Peng D.H."/>
            <person name="Ahmad S."/>
            <person name="Lan S."/>
            <person name="Zhang J.S."/>
            <person name="Tsai W.C."/>
            <person name="Van de Peer Y."/>
            <person name="Liu Z.J."/>
        </authorList>
    </citation>
    <scope>NUCLEOTIDE SEQUENCE</scope>
    <source>
        <strain evidence="1">SCP</strain>
    </source>
</reference>
<dbReference type="AlphaFoldDB" id="A0AAV9AJ80"/>
<evidence type="ECO:0000313" key="1">
    <source>
        <dbReference type="EMBL" id="KAK1264267.1"/>
    </source>
</evidence>
<dbReference type="Gene3D" id="3.40.50.300">
    <property type="entry name" value="P-loop containing nucleotide triphosphate hydrolases"/>
    <property type="match status" value="1"/>
</dbReference>
<evidence type="ECO:0000313" key="2">
    <source>
        <dbReference type="Proteomes" id="UP001179952"/>
    </source>
</evidence>